<dbReference type="AlphaFoldDB" id="A0A4Q7N6V3"/>
<dbReference type="Gene3D" id="3.90.550.10">
    <property type="entry name" value="Spore Coat Polysaccharide Biosynthesis Protein SpsA, Chain A"/>
    <property type="match status" value="1"/>
</dbReference>
<accession>A0A4Q7N6V3</accession>
<proteinExistence type="predicted"/>
<keyword evidence="2" id="KW-1185">Reference proteome</keyword>
<organism evidence="1 2">
    <name type="scientific">Pigmentiphaga kullae</name>
    <dbReference type="NCBI Taxonomy" id="151784"/>
    <lineage>
        <taxon>Bacteria</taxon>
        <taxon>Pseudomonadati</taxon>
        <taxon>Pseudomonadota</taxon>
        <taxon>Betaproteobacteria</taxon>
        <taxon>Burkholderiales</taxon>
        <taxon>Alcaligenaceae</taxon>
        <taxon>Pigmentiphaga</taxon>
    </lineage>
</organism>
<evidence type="ECO:0008006" key="3">
    <source>
        <dbReference type="Google" id="ProtNLM"/>
    </source>
</evidence>
<dbReference type="OrthoDB" id="1551471at2"/>
<dbReference type="InterPro" id="IPR029044">
    <property type="entry name" value="Nucleotide-diphossugar_trans"/>
</dbReference>
<dbReference type="Proteomes" id="UP000292445">
    <property type="component" value="Unassembled WGS sequence"/>
</dbReference>
<evidence type="ECO:0000313" key="1">
    <source>
        <dbReference type="EMBL" id="RZS77048.1"/>
    </source>
</evidence>
<gene>
    <name evidence="1" type="ORF">EV675_5772</name>
</gene>
<protein>
    <recommendedName>
        <fullName evidence="3">Glycosyl transferase family 2</fullName>
    </recommendedName>
</protein>
<reference evidence="1 2" key="1">
    <citation type="submission" date="2019-02" db="EMBL/GenBank/DDBJ databases">
        <title>Genomic Encyclopedia of Type Strains, Phase IV (KMG-IV): sequencing the most valuable type-strain genomes for metagenomic binning, comparative biology and taxonomic classification.</title>
        <authorList>
            <person name="Goeker M."/>
        </authorList>
    </citation>
    <scope>NUCLEOTIDE SEQUENCE [LARGE SCALE GENOMIC DNA]</scope>
    <source>
        <strain evidence="1 2">K24</strain>
    </source>
</reference>
<dbReference type="SUPFAM" id="SSF53448">
    <property type="entry name" value="Nucleotide-diphospho-sugar transferases"/>
    <property type="match status" value="1"/>
</dbReference>
<name>A0A4Q7N6V3_9BURK</name>
<sequence length="376" mass="42664">MQETFRGNKIAVVMLACRDYEATELALACHMAYGNRDVPFYILQNCRGNYDAERTLEVARRYEQLFPRTVKVVDWLPPGPPYHSISRLLQSDEFARYDLICKVDDDAFPIAPGWLNELVECFLSEEEARGERLAYVTPLINNNCWGFLETIKAMGLAEEYFSSVAMEHRIGAGAESAPYRILPASEVGTGANGTVWGYPHIARWLHERTTLQPDAFIEATRSLGRIPVPSKERYSIGCLVFRRTLWEKVEDGGTDDEHMLHQYCAKRDRDIVCQASIPFIHLAYFSQREENRDLVERAREVYEPRLKFPFPIALRSSRQLEIEARLRWMENASGTAGGAPTGVSGALSPEVFGVQAAKGVAKAILFKLRLRKTPPR</sequence>
<comment type="caution">
    <text evidence="1">The sequence shown here is derived from an EMBL/GenBank/DDBJ whole genome shotgun (WGS) entry which is preliminary data.</text>
</comment>
<dbReference type="RefSeq" id="WP_130362101.1">
    <property type="nucleotide sequence ID" value="NZ_SGXC01000004.1"/>
</dbReference>
<evidence type="ECO:0000313" key="2">
    <source>
        <dbReference type="Proteomes" id="UP000292445"/>
    </source>
</evidence>
<dbReference type="EMBL" id="SGXC01000004">
    <property type="protein sequence ID" value="RZS77048.1"/>
    <property type="molecule type" value="Genomic_DNA"/>
</dbReference>